<protein>
    <submittedName>
        <fullName evidence="4">Jerky protein</fullName>
    </submittedName>
</protein>
<comment type="subcellular location">
    <subcellularLocation>
        <location evidence="1">Nucleus</location>
    </subcellularLocation>
</comment>
<dbReference type="GO" id="GO:0005634">
    <property type="term" value="C:nucleus"/>
    <property type="evidence" value="ECO:0007669"/>
    <property type="project" value="UniProtKB-SubCell"/>
</dbReference>
<dbReference type="GO" id="GO:0003677">
    <property type="term" value="F:DNA binding"/>
    <property type="evidence" value="ECO:0007669"/>
    <property type="project" value="InterPro"/>
</dbReference>
<sequence length="100" mass="11456">MSGRPTTRKRKILSLEQQLDVCRLVERGEWLRKIAESFRMGLSTVIAIYRNRCQLTDFVPYMDTSSSCSSRKWIKRAASSALDSEIYTCGSSSNVHFTNQ</sequence>
<evidence type="ECO:0000256" key="1">
    <source>
        <dbReference type="ARBA" id="ARBA00004123"/>
    </source>
</evidence>
<dbReference type="AlphaFoldDB" id="A0A0V0T1I8"/>
<gene>
    <name evidence="4" type="primary">Jrk</name>
    <name evidence="4" type="ORF">T05_11068</name>
    <name evidence="3" type="ORF">T05_543</name>
</gene>
<accession>A0A0V0T1I8</accession>
<name>A0A0V0T1I8_9BILA</name>
<proteinExistence type="predicted"/>
<comment type="caution">
    <text evidence="4">The sequence shown here is derived from an EMBL/GenBank/DDBJ whole genome shotgun (WGS) entry which is preliminary data.</text>
</comment>
<dbReference type="EMBL" id="JYDJ01001027">
    <property type="protein sequence ID" value="KRX32837.1"/>
    <property type="molecule type" value="Genomic_DNA"/>
</dbReference>
<dbReference type="Pfam" id="PF04218">
    <property type="entry name" value="CENP-B_N"/>
    <property type="match status" value="1"/>
</dbReference>
<dbReference type="InterPro" id="IPR009057">
    <property type="entry name" value="Homeodomain-like_sf"/>
</dbReference>
<dbReference type="OrthoDB" id="125347at2759"/>
<dbReference type="SUPFAM" id="SSF46689">
    <property type="entry name" value="Homeodomain-like"/>
    <property type="match status" value="1"/>
</dbReference>
<dbReference type="Proteomes" id="UP000055048">
    <property type="component" value="Unassembled WGS sequence"/>
</dbReference>
<organism evidence="4 5">
    <name type="scientific">Trichinella murrelli</name>
    <dbReference type="NCBI Taxonomy" id="144512"/>
    <lineage>
        <taxon>Eukaryota</taxon>
        <taxon>Metazoa</taxon>
        <taxon>Ecdysozoa</taxon>
        <taxon>Nematoda</taxon>
        <taxon>Enoplea</taxon>
        <taxon>Dorylaimia</taxon>
        <taxon>Trichinellida</taxon>
        <taxon>Trichinellidae</taxon>
        <taxon>Trichinella</taxon>
    </lineage>
</organism>
<feature type="domain" description="HTH psq-type" evidence="2">
    <location>
        <begin position="8"/>
        <end position="55"/>
    </location>
</feature>
<keyword evidence="5" id="KW-1185">Reference proteome</keyword>
<evidence type="ECO:0000313" key="3">
    <source>
        <dbReference type="EMBL" id="KRX32837.1"/>
    </source>
</evidence>
<evidence type="ECO:0000313" key="4">
    <source>
        <dbReference type="EMBL" id="KRX32838.1"/>
    </source>
</evidence>
<dbReference type="EMBL" id="JYDJ01001026">
    <property type="protein sequence ID" value="KRX32838.1"/>
    <property type="molecule type" value="Genomic_DNA"/>
</dbReference>
<reference evidence="4 5" key="1">
    <citation type="submission" date="2015-01" db="EMBL/GenBank/DDBJ databases">
        <title>Evolution of Trichinella species and genotypes.</title>
        <authorList>
            <person name="Korhonen P.K."/>
            <person name="Edoardo P."/>
            <person name="Giuseppe L.R."/>
            <person name="Gasser R.B."/>
        </authorList>
    </citation>
    <scope>NUCLEOTIDE SEQUENCE [LARGE SCALE GENOMIC DNA]</scope>
    <source>
        <strain evidence="4">ISS417</strain>
    </source>
</reference>
<evidence type="ECO:0000313" key="5">
    <source>
        <dbReference type="Proteomes" id="UP000055048"/>
    </source>
</evidence>
<evidence type="ECO:0000259" key="2">
    <source>
        <dbReference type="Pfam" id="PF04218"/>
    </source>
</evidence>
<dbReference type="InterPro" id="IPR007889">
    <property type="entry name" value="HTH_Psq"/>
</dbReference>